<dbReference type="InterPro" id="IPR053917">
    <property type="entry name" value="DUF6979"/>
</dbReference>
<evidence type="ECO:0000313" key="1">
    <source>
        <dbReference type="EMBL" id="RED42627.1"/>
    </source>
</evidence>
<dbReference type="RefSeq" id="WP_115818276.1">
    <property type="nucleotide sequence ID" value="NZ_QRDV01000008.1"/>
</dbReference>
<reference evidence="1 2" key="1">
    <citation type="submission" date="2018-07" db="EMBL/GenBank/DDBJ databases">
        <title>Genomic Encyclopedia of Type Strains, Phase III (KMG-III): the genomes of soil and plant-associated and newly described type strains.</title>
        <authorList>
            <person name="Whitman W."/>
        </authorList>
    </citation>
    <scope>NUCLEOTIDE SEQUENCE [LARGE SCALE GENOMIC DNA]</scope>
    <source>
        <strain evidence="1 2">CECT 7946</strain>
    </source>
</reference>
<accession>A0A3D9GZF3</accession>
<name>A0A3D9GZF3_9FLAO</name>
<organism evidence="1 2">
    <name type="scientific">Winogradskyella eximia</name>
    <dbReference type="NCBI Taxonomy" id="262006"/>
    <lineage>
        <taxon>Bacteria</taxon>
        <taxon>Pseudomonadati</taxon>
        <taxon>Bacteroidota</taxon>
        <taxon>Flavobacteriia</taxon>
        <taxon>Flavobacteriales</taxon>
        <taxon>Flavobacteriaceae</taxon>
        <taxon>Winogradskyella</taxon>
    </lineage>
</organism>
<dbReference type="EMBL" id="QRDV01000008">
    <property type="protein sequence ID" value="RED42627.1"/>
    <property type="molecule type" value="Genomic_DNA"/>
</dbReference>
<sequence>MKYNKYGLVAIDAVKTIAQFPSPNEAWDSACMNFFNSNTSQSKSCPKNAFLGLCEEGLIRDIEKGNYTRSKLNKSYALKALEVLRKNNNLVFTPKELWKELKLEEKIYNSQLDVVIALWYNNYLVN</sequence>
<protein>
    <submittedName>
        <fullName evidence="1">Uncharacterized protein</fullName>
    </submittedName>
</protein>
<gene>
    <name evidence="1" type="ORF">DFQ10_10834</name>
</gene>
<dbReference type="Pfam" id="PF22399">
    <property type="entry name" value="DUF6979"/>
    <property type="match status" value="1"/>
</dbReference>
<keyword evidence="2" id="KW-1185">Reference proteome</keyword>
<dbReference type="Proteomes" id="UP000256980">
    <property type="component" value="Unassembled WGS sequence"/>
</dbReference>
<dbReference type="OrthoDB" id="5586840at2"/>
<evidence type="ECO:0000313" key="2">
    <source>
        <dbReference type="Proteomes" id="UP000256980"/>
    </source>
</evidence>
<proteinExistence type="predicted"/>
<dbReference type="AlphaFoldDB" id="A0A3D9GZF3"/>
<comment type="caution">
    <text evidence="1">The sequence shown here is derived from an EMBL/GenBank/DDBJ whole genome shotgun (WGS) entry which is preliminary data.</text>
</comment>